<organism evidence="2 3">
    <name type="scientific">Pigmentiphaga humi</name>
    <dbReference type="NCBI Taxonomy" id="2478468"/>
    <lineage>
        <taxon>Bacteria</taxon>
        <taxon>Pseudomonadati</taxon>
        <taxon>Pseudomonadota</taxon>
        <taxon>Betaproteobacteria</taxon>
        <taxon>Burkholderiales</taxon>
        <taxon>Alcaligenaceae</taxon>
        <taxon>Pigmentiphaga</taxon>
    </lineage>
</organism>
<dbReference type="SUPFAM" id="SSF53271">
    <property type="entry name" value="PRTase-like"/>
    <property type="match status" value="1"/>
</dbReference>
<accession>A0A3P4AYF2</accession>
<reference evidence="2 3" key="1">
    <citation type="submission" date="2018-10" db="EMBL/GenBank/DDBJ databases">
        <authorList>
            <person name="Criscuolo A."/>
        </authorList>
    </citation>
    <scope>NUCLEOTIDE SEQUENCE [LARGE SCALE GENOMIC DNA]</scope>
    <source>
        <strain evidence="2">DnA1</strain>
    </source>
</reference>
<keyword evidence="3" id="KW-1185">Reference proteome</keyword>
<dbReference type="InterPro" id="IPR029057">
    <property type="entry name" value="PRTase-like"/>
</dbReference>
<dbReference type="Proteomes" id="UP000277294">
    <property type="component" value="Unassembled WGS sequence"/>
</dbReference>
<dbReference type="InterPro" id="IPR000836">
    <property type="entry name" value="PRTase_dom"/>
</dbReference>
<protein>
    <submittedName>
        <fullName evidence="2">Phosphoribosyl transferase/MT0597</fullName>
    </submittedName>
</protein>
<dbReference type="Gene3D" id="3.30.1310.20">
    <property type="entry name" value="PRTase-like"/>
    <property type="match status" value="1"/>
</dbReference>
<dbReference type="Gene3D" id="3.40.50.2020">
    <property type="match status" value="1"/>
</dbReference>
<dbReference type="Pfam" id="PF00156">
    <property type="entry name" value="Pribosyltran"/>
    <property type="match status" value="1"/>
</dbReference>
<dbReference type="GO" id="GO:0016740">
    <property type="term" value="F:transferase activity"/>
    <property type="evidence" value="ECO:0007669"/>
    <property type="project" value="UniProtKB-KW"/>
</dbReference>
<dbReference type="RefSeq" id="WP_124077619.1">
    <property type="nucleotide sequence ID" value="NZ_UWPJ01000005.1"/>
</dbReference>
<dbReference type="OrthoDB" id="9810066at2"/>
<dbReference type="AlphaFoldDB" id="A0A3P4AYF2"/>
<proteinExistence type="predicted"/>
<evidence type="ECO:0000313" key="3">
    <source>
        <dbReference type="Proteomes" id="UP000277294"/>
    </source>
</evidence>
<evidence type="ECO:0000259" key="1">
    <source>
        <dbReference type="Pfam" id="PF00156"/>
    </source>
</evidence>
<name>A0A3P4AYF2_9BURK</name>
<keyword evidence="2" id="KW-0808">Transferase</keyword>
<gene>
    <name evidence="2" type="ORF">PIGHUM_00457</name>
</gene>
<evidence type="ECO:0000313" key="2">
    <source>
        <dbReference type="EMBL" id="VCU68406.1"/>
    </source>
</evidence>
<feature type="domain" description="Phosphoribosyltransferase" evidence="1">
    <location>
        <begin position="21"/>
        <end position="176"/>
    </location>
</feature>
<sequence>MRTRSSSAHDTRFADRKDAGRRLAQLAQRYRNDDPVVVALPRGGVPVGYEIAEALQAPLDILLVRKLGAPGQPEVGLGAIVDGAHPQRVLNQHVIDVFRPPPGYLEEEERRQLQLIEERRRLFLRGRPSVPLAGRTVIVVDDGIATGGTVEVSLNALAHVDARQVVLAVPVAAADALARMPLPRSNVLCLLEPEHFRAVSLYYDDFSPVTEAEVVDLLDRAAAARREK</sequence>
<dbReference type="EMBL" id="UWPJ01000005">
    <property type="protein sequence ID" value="VCU68406.1"/>
    <property type="molecule type" value="Genomic_DNA"/>
</dbReference>
<dbReference type="CDD" id="cd06223">
    <property type="entry name" value="PRTases_typeI"/>
    <property type="match status" value="1"/>
</dbReference>